<keyword evidence="1" id="KW-1133">Transmembrane helix</keyword>
<dbReference type="AlphaFoldDB" id="A0A1I7RZY0"/>
<feature type="transmembrane region" description="Helical" evidence="1">
    <location>
        <begin position="20"/>
        <end position="38"/>
    </location>
</feature>
<proteinExistence type="predicted"/>
<keyword evidence="1" id="KW-0472">Membrane</keyword>
<dbReference type="WBParaSite" id="BXY_0630300.1">
    <property type="protein sequence ID" value="BXY_0630300.1"/>
    <property type="gene ID" value="BXY_0630300"/>
</dbReference>
<name>A0A1I7RZY0_BURXY</name>
<evidence type="ECO:0000313" key="3">
    <source>
        <dbReference type="WBParaSite" id="BXY_0630300.1"/>
    </source>
</evidence>
<evidence type="ECO:0000256" key="1">
    <source>
        <dbReference type="SAM" id="Phobius"/>
    </source>
</evidence>
<feature type="transmembrane region" description="Helical" evidence="1">
    <location>
        <begin position="145"/>
        <end position="172"/>
    </location>
</feature>
<protein>
    <submittedName>
        <fullName evidence="3">DUF5079 family protein</fullName>
    </submittedName>
</protein>
<sequence length="244" mass="26993">MVKITVCYRYQGDVTTVHRVVAGITVLLAIAVSLLHYTDCGYWGILYGISLLVGAICLFVSTYVENSFLYSIYKYIAAINVAGLLILVTRMIVNVCEAYDVNESIPEDTRERNKLIGPIVVFCSISCGVILICRKINVCLCCHGNTTVIVIGIYMVGLGCYLYTAICVFAGIGDENFYGIATGMEKQSIPLVIIALFLALTFAVWSELAVFEAYKSLDPKIKDEELSEDSEVFEQETCNDNIYI</sequence>
<reference evidence="3" key="1">
    <citation type="submission" date="2016-11" db="UniProtKB">
        <authorList>
            <consortium name="WormBaseParasite"/>
        </authorList>
    </citation>
    <scope>IDENTIFICATION</scope>
</reference>
<organism evidence="2 3">
    <name type="scientific">Bursaphelenchus xylophilus</name>
    <name type="common">Pinewood nematode worm</name>
    <name type="synonym">Aphelenchoides xylophilus</name>
    <dbReference type="NCBI Taxonomy" id="6326"/>
    <lineage>
        <taxon>Eukaryota</taxon>
        <taxon>Metazoa</taxon>
        <taxon>Ecdysozoa</taxon>
        <taxon>Nematoda</taxon>
        <taxon>Chromadorea</taxon>
        <taxon>Rhabditida</taxon>
        <taxon>Tylenchina</taxon>
        <taxon>Tylenchomorpha</taxon>
        <taxon>Aphelenchoidea</taxon>
        <taxon>Aphelenchoididae</taxon>
        <taxon>Bursaphelenchus</taxon>
    </lineage>
</organism>
<accession>A0A1I7RZY0</accession>
<dbReference type="Proteomes" id="UP000095284">
    <property type="component" value="Unplaced"/>
</dbReference>
<keyword evidence="1" id="KW-0812">Transmembrane</keyword>
<feature type="transmembrane region" description="Helical" evidence="1">
    <location>
        <begin position="44"/>
        <end position="64"/>
    </location>
</feature>
<feature type="transmembrane region" description="Helical" evidence="1">
    <location>
        <begin position="115"/>
        <end position="133"/>
    </location>
</feature>
<feature type="transmembrane region" description="Helical" evidence="1">
    <location>
        <begin position="192"/>
        <end position="214"/>
    </location>
</feature>
<evidence type="ECO:0000313" key="2">
    <source>
        <dbReference type="Proteomes" id="UP000095284"/>
    </source>
</evidence>
<feature type="transmembrane region" description="Helical" evidence="1">
    <location>
        <begin position="76"/>
        <end position="95"/>
    </location>
</feature>